<dbReference type="Pfam" id="PF05655">
    <property type="entry name" value="AvrD"/>
    <property type="match status" value="1"/>
</dbReference>
<accession>A0ABP7GL52</accession>
<comment type="caution">
    <text evidence="1">The sequence shown here is derived from an EMBL/GenBank/DDBJ whole genome shotgun (WGS) entry which is preliminary data.</text>
</comment>
<evidence type="ECO:0000313" key="1">
    <source>
        <dbReference type="EMBL" id="GAA3765370.1"/>
    </source>
</evidence>
<gene>
    <name evidence="1" type="ORF">GCM10022402_48340</name>
</gene>
<sequence>MPQTQLFYRSIDDYLGPSDTRFFSRGYRRAEHQVSDLRASATDSSQPQMEATVTVDYPRDWSQKTDQVDLQPHLSSIDMIVLGAQLSEAHLIHSHGKPASAGQNMWLRRVTLKAGTTPRRS</sequence>
<dbReference type="InterPro" id="IPR008799">
    <property type="entry name" value="Pseudomon_AvrD"/>
</dbReference>
<dbReference type="EMBL" id="BAABDD010000046">
    <property type="protein sequence ID" value="GAA3765370.1"/>
    <property type="molecule type" value="Genomic_DNA"/>
</dbReference>
<dbReference type="Proteomes" id="UP001500908">
    <property type="component" value="Unassembled WGS sequence"/>
</dbReference>
<reference evidence="2" key="1">
    <citation type="journal article" date="2019" name="Int. J. Syst. Evol. Microbiol.">
        <title>The Global Catalogue of Microorganisms (GCM) 10K type strain sequencing project: providing services to taxonomists for standard genome sequencing and annotation.</title>
        <authorList>
            <consortium name="The Broad Institute Genomics Platform"/>
            <consortium name="The Broad Institute Genome Sequencing Center for Infectious Disease"/>
            <person name="Wu L."/>
            <person name="Ma J."/>
        </authorList>
    </citation>
    <scope>NUCLEOTIDE SEQUENCE [LARGE SCALE GENOMIC DNA]</scope>
    <source>
        <strain evidence="2">JCM 17137</strain>
    </source>
</reference>
<proteinExistence type="predicted"/>
<evidence type="ECO:0000313" key="2">
    <source>
        <dbReference type="Proteomes" id="UP001500908"/>
    </source>
</evidence>
<keyword evidence="2" id="KW-1185">Reference proteome</keyword>
<protein>
    <submittedName>
        <fullName evidence="1">Uncharacterized protein</fullName>
    </submittedName>
</protein>
<name>A0ABP7GL52_9ACTN</name>
<organism evidence="1 2">
    <name type="scientific">Salinactinospora qingdaonensis</name>
    <dbReference type="NCBI Taxonomy" id="702744"/>
    <lineage>
        <taxon>Bacteria</taxon>
        <taxon>Bacillati</taxon>
        <taxon>Actinomycetota</taxon>
        <taxon>Actinomycetes</taxon>
        <taxon>Streptosporangiales</taxon>
        <taxon>Nocardiopsidaceae</taxon>
        <taxon>Salinactinospora</taxon>
    </lineage>
</organism>